<dbReference type="InterPro" id="IPR000182">
    <property type="entry name" value="GNAT_dom"/>
</dbReference>
<dbReference type="InterPro" id="IPR016181">
    <property type="entry name" value="Acyl_CoA_acyltransferase"/>
</dbReference>
<comment type="caution">
    <text evidence="2">The sequence shown here is derived from an EMBL/GenBank/DDBJ whole genome shotgun (WGS) entry which is preliminary data.</text>
</comment>
<evidence type="ECO:0000259" key="1">
    <source>
        <dbReference type="PROSITE" id="PS51186"/>
    </source>
</evidence>
<evidence type="ECO:0000313" key="3">
    <source>
        <dbReference type="Proteomes" id="UP001209878"/>
    </source>
</evidence>
<dbReference type="GO" id="GO:0016747">
    <property type="term" value="F:acyltransferase activity, transferring groups other than amino-acyl groups"/>
    <property type="evidence" value="ECO:0007669"/>
    <property type="project" value="InterPro"/>
</dbReference>
<keyword evidence="3" id="KW-1185">Reference proteome</keyword>
<dbReference type="SUPFAM" id="SSF55729">
    <property type="entry name" value="Acyl-CoA N-acyltransferases (Nat)"/>
    <property type="match status" value="2"/>
</dbReference>
<dbReference type="AlphaFoldDB" id="A0AAD9KDC3"/>
<gene>
    <name evidence="2" type="ORF">NP493_1201g01042</name>
</gene>
<dbReference type="PROSITE" id="PS51186">
    <property type="entry name" value="GNAT"/>
    <property type="match status" value="1"/>
</dbReference>
<proteinExistence type="predicted"/>
<dbReference type="EMBL" id="JAODUO010001200">
    <property type="protein sequence ID" value="KAK2169216.1"/>
    <property type="molecule type" value="Genomic_DNA"/>
</dbReference>
<dbReference type="Proteomes" id="UP001209878">
    <property type="component" value="Unassembled WGS sequence"/>
</dbReference>
<organism evidence="2 3">
    <name type="scientific">Ridgeia piscesae</name>
    <name type="common">Tubeworm</name>
    <dbReference type="NCBI Taxonomy" id="27915"/>
    <lineage>
        <taxon>Eukaryota</taxon>
        <taxon>Metazoa</taxon>
        <taxon>Spiralia</taxon>
        <taxon>Lophotrochozoa</taxon>
        <taxon>Annelida</taxon>
        <taxon>Polychaeta</taxon>
        <taxon>Sedentaria</taxon>
        <taxon>Canalipalpata</taxon>
        <taxon>Sabellida</taxon>
        <taxon>Siboglinidae</taxon>
        <taxon>Ridgeia</taxon>
    </lineage>
</organism>
<dbReference type="Gene3D" id="3.40.630.30">
    <property type="match status" value="1"/>
</dbReference>
<sequence>MSTIPTEAPSVSITVVSATGDELPVTSLSKSRFGDLYRLQQSLAEVEKPFYAAFGQDEFVNEEGFRSLVDSGDTLIAIDGQKDDAIDSFVCVAPSVFARYYNAAVADIFIGVDSAQAKAGMFRKWIDIATAHARKLGYVTSLVQTFVTNVGSYNDLREAGYEFCAALPTSGRLRGVGVTDTVLWRKYVAARKTCDFSKRRVPRDECWYFGDAIPRQDIGWPRIYTLKDGTLIEWNKLQSDDIEAYCRLFVEATERGEGYTADEANPEMTRHLIENQNVVSSTFKTVDTGEVVGAGLILPATCSRTTTSIITGGSMVVRPDYVSKGLGSVMMELWQELAICCGYDAVYGETHAKHTAVLNMAIKMGMRMIGCVPGTIKLPVSGWGDTVLFYMPFGRYLKASNVKSA</sequence>
<reference evidence="2" key="1">
    <citation type="journal article" date="2023" name="Mol. Biol. Evol.">
        <title>Third-Generation Sequencing Reveals the Adaptive Role of the Epigenome in Three Deep-Sea Polychaetes.</title>
        <authorList>
            <person name="Perez M."/>
            <person name="Aroh O."/>
            <person name="Sun Y."/>
            <person name="Lan Y."/>
            <person name="Juniper S.K."/>
            <person name="Young C.R."/>
            <person name="Angers B."/>
            <person name="Qian P.Y."/>
        </authorList>
    </citation>
    <scope>NUCLEOTIDE SEQUENCE</scope>
    <source>
        <strain evidence="2">R07B-5</strain>
    </source>
</reference>
<protein>
    <recommendedName>
        <fullName evidence="1">N-acetyltransferase domain-containing protein</fullName>
    </recommendedName>
</protein>
<accession>A0AAD9KDC3</accession>
<name>A0AAD9KDC3_RIDPI</name>
<feature type="domain" description="N-acetyltransferase" evidence="1">
    <location>
        <begin position="232"/>
        <end position="394"/>
    </location>
</feature>
<dbReference type="CDD" id="cd04301">
    <property type="entry name" value="NAT_SF"/>
    <property type="match status" value="1"/>
</dbReference>
<dbReference type="Pfam" id="PF00583">
    <property type="entry name" value="Acetyltransf_1"/>
    <property type="match status" value="1"/>
</dbReference>
<evidence type="ECO:0000313" key="2">
    <source>
        <dbReference type="EMBL" id="KAK2169216.1"/>
    </source>
</evidence>